<evidence type="ECO:0000313" key="3">
    <source>
        <dbReference type="EMBL" id="KAA1067943.1"/>
    </source>
</evidence>
<evidence type="ECO:0000313" key="4">
    <source>
        <dbReference type="Proteomes" id="UP000324748"/>
    </source>
</evidence>
<dbReference type="AlphaFoldDB" id="A0A5B0LVP5"/>
<reference evidence="3 4" key="1">
    <citation type="submission" date="2019-05" db="EMBL/GenBank/DDBJ databases">
        <title>Emergence of the Ug99 lineage of the wheat stem rust pathogen through somatic hybridization.</title>
        <authorList>
            <person name="Li F."/>
            <person name="Upadhyaya N.M."/>
            <person name="Sperschneider J."/>
            <person name="Matny O."/>
            <person name="Nguyen-Phuc H."/>
            <person name="Mago R."/>
            <person name="Raley C."/>
            <person name="Miller M.E."/>
            <person name="Silverstein K.A.T."/>
            <person name="Henningsen E."/>
            <person name="Hirsch C.D."/>
            <person name="Visser B."/>
            <person name="Pretorius Z.A."/>
            <person name="Steffenson B.J."/>
            <person name="Schwessinger B."/>
            <person name="Dodds P.N."/>
            <person name="Figueroa M."/>
        </authorList>
    </citation>
    <scope>NUCLEOTIDE SEQUENCE [LARGE SCALE GENOMIC DNA]</scope>
    <source>
        <strain evidence="3">21-0</strain>
    </source>
</reference>
<proteinExistence type="predicted"/>
<evidence type="ECO:0000259" key="2">
    <source>
        <dbReference type="PROSITE" id="PS50836"/>
    </source>
</evidence>
<dbReference type="EMBL" id="VSWC01000184">
    <property type="protein sequence ID" value="KAA1067943.1"/>
    <property type="molecule type" value="Genomic_DNA"/>
</dbReference>
<keyword evidence="1" id="KW-0732">Signal</keyword>
<dbReference type="Proteomes" id="UP000324748">
    <property type="component" value="Unassembled WGS sequence"/>
</dbReference>
<accession>A0A5B0LVP5</accession>
<sequence>MSTMNVCQRGSIAFALVALIITLYSDQVAAGTKQQCGYHFSPTSSKGKGASCMQNDKDDKLCVLDSCKSDANGLKCELQDAMAVVHHDGHITPETVKPAQYFRRDKNAGESRRALTWMEDSSNKPLTFGYNVLHATAEIQIDGTDKWVQCGYSSATDYQMSGSSVIVHSFKR</sequence>
<protein>
    <recommendedName>
        <fullName evidence="2">DOMON domain-containing protein</fullName>
    </recommendedName>
</protein>
<evidence type="ECO:0000256" key="1">
    <source>
        <dbReference type="SAM" id="SignalP"/>
    </source>
</evidence>
<feature type="chain" id="PRO_5022861458" description="DOMON domain-containing protein" evidence="1">
    <location>
        <begin position="31"/>
        <end position="172"/>
    </location>
</feature>
<dbReference type="OrthoDB" id="10592452at2759"/>
<dbReference type="InterPro" id="IPR005018">
    <property type="entry name" value="DOMON_domain"/>
</dbReference>
<feature type="signal peptide" evidence="1">
    <location>
        <begin position="1"/>
        <end position="30"/>
    </location>
</feature>
<gene>
    <name evidence="3" type="ORF">PGT21_022399</name>
</gene>
<dbReference type="PROSITE" id="PS50836">
    <property type="entry name" value="DOMON"/>
    <property type="match status" value="1"/>
</dbReference>
<organism evidence="3 4">
    <name type="scientific">Puccinia graminis f. sp. tritici</name>
    <dbReference type="NCBI Taxonomy" id="56615"/>
    <lineage>
        <taxon>Eukaryota</taxon>
        <taxon>Fungi</taxon>
        <taxon>Dikarya</taxon>
        <taxon>Basidiomycota</taxon>
        <taxon>Pucciniomycotina</taxon>
        <taxon>Pucciniomycetes</taxon>
        <taxon>Pucciniales</taxon>
        <taxon>Pucciniaceae</taxon>
        <taxon>Puccinia</taxon>
    </lineage>
</organism>
<comment type="caution">
    <text evidence="3">The sequence shown here is derived from an EMBL/GenBank/DDBJ whole genome shotgun (WGS) entry which is preliminary data.</text>
</comment>
<name>A0A5B0LVP5_PUCGR</name>
<feature type="domain" description="DOMON" evidence="2">
    <location>
        <begin position="111"/>
        <end position="172"/>
    </location>
</feature>
<keyword evidence="4" id="KW-1185">Reference proteome</keyword>